<feature type="region of interest" description="Disordered" evidence="12">
    <location>
        <begin position="918"/>
        <end position="958"/>
    </location>
</feature>
<evidence type="ECO:0000313" key="14">
    <source>
        <dbReference type="EMBL" id="PHJ21684.1"/>
    </source>
</evidence>
<dbReference type="EC" id="2.7.7.14" evidence="10"/>
<dbReference type="InterPro" id="IPR041723">
    <property type="entry name" value="CCT"/>
</dbReference>
<feature type="compositionally biased region" description="Polar residues" evidence="12">
    <location>
        <begin position="231"/>
        <end position="259"/>
    </location>
</feature>
<comment type="similarity">
    <text evidence="2">Belongs to the cytidylyltransferase family.</text>
</comment>
<proteinExistence type="inferred from homology"/>
<evidence type="ECO:0000256" key="1">
    <source>
        <dbReference type="ARBA" id="ARBA00005189"/>
    </source>
</evidence>
<dbReference type="EMBL" id="MIGC01002083">
    <property type="protein sequence ID" value="PHJ21684.1"/>
    <property type="molecule type" value="Genomic_DNA"/>
</dbReference>
<feature type="compositionally biased region" description="Basic and acidic residues" evidence="12">
    <location>
        <begin position="174"/>
        <end position="187"/>
    </location>
</feature>
<keyword evidence="15" id="KW-1185">Reference proteome</keyword>
<feature type="compositionally biased region" description="Basic and acidic residues" evidence="12">
    <location>
        <begin position="331"/>
        <end position="350"/>
    </location>
</feature>
<evidence type="ECO:0000256" key="8">
    <source>
        <dbReference type="ARBA" id="ARBA00023264"/>
    </source>
</evidence>
<reference evidence="14 15" key="1">
    <citation type="journal article" date="2017" name="Int. J. Parasitol.">
        <title>The genome of the protozoan parasite Cystoisospora suis and a reverse vaccinology approach to identify vaccine candidates.</title>
        <authorList>
            <person name="Palmieri N."/>
            <person name="Shrestha A."/>
            <person name="Ruttkowski B."/>
            <person name="Beck T."/>
            <person name="Vogl C."/>
            <person name="Tomley F."/>
            <person name="Blake D.P."/>
            <person name="Joachim A."/>
        </authorList>
    </citation>
    <scope>NUCLEOTIDE SEQUENCE [LARGE SCALE GENOMIC DNA]</scope>
    <source>
        <strain evidence="14 15">Wien I</strain>
    </source>
</reference>
<dbReference type="RefSeq" id="XP_067923364.1">
    <property type="nucleotide sequence ID" value="XM_068064662.1"/>
</dbReference>
<evidence type="ECO:0000256" key="7">
    <source>
        <dbReference type="ARBA" id="ARBA00023209"/>
    </source>
</evidence>
<evidence type="ECO:0000256" key="2">
    <source>
        <dbReference type="ARBA" id="ARBA00010101"/>
    </source>
</evidence>
<feature type="compositionally biased region" description="Low complexity" evidence="12">
    <location>
        <begin position="680"/>
        <end position="702"/>
    </location>
</feature>
<dbReference type="GO" id="GO:0005737">
    <property type="term" value="C:cytoplasm"/>
    <property type="evidence" value="ECO:0007669"/>
    <property type="project" value="TreeGrafter"/>
</dbReference>
<dbReference type="OrthoDB" id="40021at2759"/>
<comment type="pathway">
    <text evidence="1">Lipid metabolism.</text>
</comment>
<evidence type="ECO:0000256" key="3">
    <source>
        <dbReference type="ARBA" id="ARBA00022516"/>
    </source>
</evidence>
<dbReference type="GO" id="GO:0004306">
    <property type="term" value="F:ethanolamine-phosphate cytidylyltransferase activity"/>
    <property type="evidence" value="ECO:0007669"/>
    <property type="project" value="UniProtKB-EC"/>
</dbReference>
<comment type="pathway">
    <text evidence="9">Phospholipid metabolism; phosphatidylethanolamine biosynthesis; phosphatidylethanolamine from ethanolamine: step 2/3.</text>
</comment>
<dbReference type="GO" id="GO:0006646">
    <property type="term" value="P:phosphatidylethanolamine biosynthetic process"/>
    <property type="evidence" value="ECO:0007669"/>
    <property type="project" value="UniProtKB-UniPathway"/>
</dbReference>
<protein>
    <recommendedName>
        <fullName evidence="10">ethanolamine-phosphate cytidylyltransferase</fullName>
        <ecNumber evidence="10">2.7.7.14</ecNumber>
    </recommendedName>
    <alternativeName>
        <fullName evidence="11">CTP:phosphoethanolamine cytidylyltransferase</fullName>
    </alternativeName>
</protein>
<comment type="caution">
    <text evidence="14">The sequence shown here is derived from an EMBL/GenBank/DDBJ whole genome shotgun (WGS) entry which is preliminary data.</text>
</comment>
<evidence type="ECO:0000256" key="10">
    <source>
        <dbReference type="ARBA" id="ARBA00024221"/>
    </source>
</evidence>
<dbReference type="InterPro" id="IPR004821">
    <property type="entry name" value="Cyt_trans-like"/>
</dbReference>
<dbReference type="InterPro" id="IPR044608">
    <property type="entry name" value="Ect1/PCYT2"/>
</dbReference>
<keyword evidence="5 14" id="KW-0548">Nucleotidyltransferase</keyword>
<dbReference type="Proteomes" id="UP000221165">
    <property type="component" value="Unassembled WGS sequence"/>
</dbReference>
<feature type="compositionally biased region" description="Polar residues" evidence="12">
    <location>
        <begin position="10"/>
        <end position="26"/>
    </location>
</feature>
<gene>
    <name evidence="14" type="ORF">CSUI_004471</name>
</gene>
<evidence type="ECO:0000256" key="4">
    <source>
        <dbReference type="ARBA" id="ARBA00022679"/>
    </source>
</evidence>
<dbReference type="CDD" id="cd02173">
    <property type="entry name" value="ECT"/>
    <property type="match status" value="1"/>
</dbReference>
<keyword evidence="4 14" id="KW-0808">Transferase</keyword>
<keyword evidence="7" id="KW-0594">Phospholipid biosynthesis</keyword>
<feature type="region of interest" description="Disordered" evidence="12">
    <location>
        <begin position="431"/>
        <end position="457"/>
    </location>
</feature>
<evidence type="ECO:0000256" key="12">
    <source>
        <dbReference type="SAM" id="MobiDB-lite"/>
    </source>
</evidence>
<dbReference type="PANTHER" id="PTHR45780:SF2">
    <property type="entry name" value="ETHANOLAMINE-PHOSPHATE CYTIDYLYLTRANSFERASE"/>
    <property type="match status" value="1"/>
</dbReference>
<dbReference type="Gene3D" id="3.40.50.620">
    <property type="entry name" value="HUPs"/>
    <property type="match status" value="2"/>
</dbReference>
<feature type="domain" description="Cytidyltransferase-like" evidence="13">
    <location>
        <begin position="485"/>
        <end position="611"/>
    </location>
</feature>
<dbReference type="Pfam" id="PF01467">
    <property type="entry name" value="CTP_transf_like"/>
    <property type="match status" value="2"/>
</dbReference>
<keyword evidence="8" id="KW-1208">Phospholipid metabolism</keyword>
<evidence type="ECO:0000256" key="9">
    <source>
        <dbReference type="ARBA" id="ARBA00024191"/>
    </source>
</evidence>
<dbReference type="AlphaFoldDB" id="A0A2C6L114"/>
<dbReference type="CDD" id="cd02174">
    <property type="entry name" value="CCT"/>
    <property type="match status" value="1"/>
</dbReference>
<feature type="region of interest" description="Disordered" evidence="12">
    <location>
        <begin position="156"/>
        <end position="213"/>
    </location>
</feature>
<feature type="region of interest" description="Disordered" evidence="12">
    <location>
        <begin position="230"/>
        <end position="304"/>
    </location>
</feature>
<feature type="region of interest" description="Disordered" evidence="12">
    <location>
        <begin position="665"/>
        <end position="768"/>
    </location>
</feature>
<keyword evidence="3" id="KW-0444">Lipid biosynthesis</keyword>
<dbReference type="InterPro" id="IPR014729">
    <property type="entry name" value="Rossmann-like_a/b/a_fold"/>
</dbReference>
<feature type="compositionally biased region" description="Basic and acidic residues" evidence="12">
    <location>
        <begin position="703"/>
        <end position="722"/>
    </location>
</feature>
<feature type="region of interest" description="Disordered" evidence="12">
    <location>
        <begin position="94"/>
        <end position="113"/>
    </location>
</feature>
<dbReference type="NCBIfam" id="TIGR00125">
    <property type="entry name" value="cyt_tran_rel"/>
    <property type="match status" value="2"/>
</dbReference>
<dbReference type="UniPathway" id="UPA00558">
    <property type="reaction ID" value="UER00742"/>
</dbReference>
<feature type="domain" description="Cytidyltransferase-like" evidence="13">
    <location>
        <begin position="798"/>
        <end position="890"/>
    </location>
</feature>
<keyword evidence="6" id="KW-0443">Lipid metabolism</keyword>
<feature type="compositionally biased region" description="Polar residues" evidence="12">
    <location>
        <begin position="156"/>
        <end position="173"/>
    </location>
</feature>
<feature type="region of interest" description="Disordered" evidence="12">
    <location>
        <begin position="1"/>
        <end position="26"/>
    </location>
</feature>
<evidence type="ECO:0000256" key="11">
    <source>
        <dbReference type="ARBA" id="ARBA00031473"/>
    </source>
</evidence>
<evidence type="ECO:0000256" key="5">
    <source>
        <dbReference type="ARBA" id="ARBA00022695"/>
    </source>
</evidence>
<dbReference type="PANTHER" id="PTHR45780">
    <property type="entry name" value="ETHANOLAMINE-PHOSPHATE CYTIDYLYLTRANSFERASE"/>
    <property type="match status" value="1"/>
</dbReference>
<feature type="region of interest" description="Disordered" evidence="12">
    <location>
        <begin position="331"/>
        <end position="352"/>
    </location>
</feature>
<dbReference type="VEuPathDB" id="ToxoDB:CSUI_004471"/>
<evidence type="ECO:0000259" key="13">
    <source>
        <dbReference type="Pfam" id="PF01467"/>
    </source>
</evidence>
<dbReference type="GeneID" id="94427873"/>
<organism evidence="14 15">
    <name type="scientific">Cystoisospora suis</name>
    <dbReference type="NCBI Taxonomy" id="483139"/>
    <lineage>
        <taxon>Eukaryota</taxon>
        <taxon>Sar</taxon>
        <taxon>Alveolata</taxon>
        <taxon>Apicomplexa</taxon>
        <taxon>Conoidasida</taxon>
        <taxon>Coccidia</taxon>
        <taxon>Eucoccidiorida</taxon>
        <taxon>Eimeriorina</taxon>
        <taxon>Sarcocystidae</taxon>
        <taxon>Cystoisospora</taxon>
    </lineage>
</organism>
<name>A0A2C6L114_9APIC</name>
<feature type="compositionally biased region" description="Low complexity" evidence="12">
    <location>
        <begin position="919"/>
        <end position="935"/>
    </location>
</feature>
<accession>A0A2C6L114</accession>
<sequence>MTAVVAASCPGSQETGDSENIASSQSPWQSDSLVSASYLHKLIFLYLRIHADEVLSERLQNWEFCRCLSRLSRAGNEKSSCSCKICQESGAEDPEAQQSLTDTTAPARRDPDVGQARRQRLYCCASIWDPKTTAEADAEFCALRSHLLQASSGLDAGVQQTGGQPNVEQQASARRQDCQRVPDRDGLVQRSDLAGAELDPRYAPQVKTGGGSASGLGTACTSRMCGVNRDSGVSRTSPCNDDSCASSTGRDESASSTLLSGPGMVCPAGKGSESGVPTPRGDAAQKEPVSTPATGSSSFPAGCGTAVESEEDIFHVSSGSQSVSQSLALVAEDKTSEQKENEGKGSRLVDRGLLQRARSESAPVSSLAQHNSGAVDPSSVSTCLALVPQRTSLVGTSSPCSPASACVSLTPASVSGSIPMWQWSRSLPLRRLSPSAGESPTSAGGGEEEGQSSATPLSRVSLSVSVSPFASPPSRFSPRMASRIYVDGVFDLLHSGHFNALRQARQLGDQLVVGVNSDFATLAAKNCRPIYTEIERAEIVRGCKWVDEVVVGTPYEVPLHLLDRLHCGFAAHGDDWVAGADGRDAYAEPRAAGRMKIFKRTEGISTTTIVSRLLQATANIVTRSEKAAGGTTQAVTQPTRVQRFARDSLREQKCCVCASRRKDDMLSGDAAAQKREGEGRTTTMESSSGGGSPTWSSSSSEGEIFRPETEGQHAGRGRKDGDGTSSVAAFPSISAGKRRSSGAHTEGLGGGRSSTGCCQSHPHGRRDAEERRMLMSTKRLLQFIGQPKKPKKGDKIVYVDGSFDVFHVGHLRILEKAKQLGDYLIVGIHDDETVSRVKGPGFPVMNLHERALNVLAMRVVDEVIIGAPWVIPQYLLKQFQIQVVVRGSRIDSIAYPLKRRSPSSSPFSGSAVGGGGGSALSSSIGGSEGSVSSSGNAGCCHSSLRDEDEDSEGAVDPYQVPKELGMYREVESSSSWTTKELVERILANRQSLLETIDKRCSKEARFWQEQDEASVAPMTEL</sequence>
<dbReference type="SUPFAM" id="SSF52374">
    <property type="entry name" value="Nucleotidylyl transferase"/>
    <property type="match status" value="2"/>
</dbReference>
<evidence type="ECO:0000313" key="15">
    <source>
        <dbReference type="Proteomes" id="UP000221165"/>
    </source>
</evidence>
<evidence type="ECO:0000256" key="6">
    <source>
        <dbReference type="ARBA" id="ARBA00023098"/>
    </source>
</evidence>